<dbReference type="EMBL" id="JACAQD010000021">
    <property type="protein sequence ID" value="NWC34308.1"/>
    <property type="molecule type" value="Genomic_DNA"/>
</dbReference>
<proteinExistence type="predicted"/>
<comment type="caution">
    <text evidence="1">The sequence shown here is derived from an EMBL/GenBank/DDBJ whole genome shotgun (WGS) entry which is preliminary data.</text>
</comment>
<reference evidence="1 2" key="1">
    <citation type="submission" date="2020-04" db="EMBL/GenBank/DDBJ databases">
        <title>Molecular characterization of pseudomonads from Agaricus bisporus reveal novel blotch 2 pathogens in Western Europe.</title>
        <authorList>
            <person name="Taparia T."/>
            <person name="Krijger M."/>
            <person name="Haynes E."/>
            <person name="Elpinstone J.G."/>
            <person name="Noble R."/>
            <person name="Van Der Wolf J."/>
        </authorList>
    </citation>
    <scope>NUCLEOTIDE SEQUENCE [LARGE SCALE GENOMIC DNA]</scope>
    <source>
        <strain evidence="1 2">IPO3737</strain>
    </source>
</reference>
<dbReference type="RefSeq" id="WP_177057819.1">
    <property type="nucleotide sequence ID" value="NZ_JACAPS010000014.1"/>
</dbReference>
<dbReference type="SUPFAM" id="SSF89372">
    <property type="entry name" value="Fucose-specific lectin"/>
    <property type="match status" value="1"/>
</dbReference>
<gene>
    <name evidence="1" type="ORF">HX876_18125</name>
</gene>
<dbReference type="Proteomes" id="UP000520592">
    <property type="component" value="Unassembled WGS sequence"/>
</dbReference>
<accession>A0A7Y8CKC3</accession>
<evidence type="ECO:0000313" key="1">
    <source>
        <dbReference type="EMBL" id="NWC34308.1"/>
    </source>
</evidence>
<organism evidence="1 2">
    <name type="scientific">Pseudomonas gingeri</name>
    <dbReference type="NCBI Taxonomy" id="117681"/>
    <lineage>
        <taxon>Bacteria</taxon>
        <taxon>Pseudomonadati</taxon>
        <taxon>Pseudomonadota</taxon>
        <taxon>Gammaproteobacteria</taxon>
        <taxon>Pseudomonadales</taxon>
        <taxon>Pseudomonadaceae</taxon>
        <taxon>Pseudomonas</taxon>
    </lineage>
</organism>
<sequence length="283" mass="32110">MMNITDVESSGWDSDYSVVDSYKAGGKEFLYCYKPDTGEWFTRYIDGVYGKIGMGDVRNGVLERARYVQFIYTVQTMNFLYLYSEKELAWSIRRLNDDGSVGDVTDYGVWPGGNIWWHNHVCYWVDDKLFVLLHNIDSQTWMTYELLSNGTIDRAERASGTLERNYTGLYACRAGSRSYLYAQTSHYEPGADNQAYTLRALTRDGTLGQVTEDAGFMQCPPKVQIFISNGKDHLFGYYPDSGLYFAREIMPGGTVSTDQVLSGYMEPGYGKAFKLFSGLKGVE</sequence>
<protein>
    <submittedName>
        <fullName evidence="1">Uncharacterized protein</fullName>
    </submittedName>
</protein>
<name>A0A7Y8CKC3_9PSED</name>
<dbReference type="AlphaFoldDB" id="A0A7Y8CKC3"/>
<evidence type="ECO:0000313" key="2">
    <source>
        <dbReference type="Proteomes" id="UP000520592"/>
    </source>
</evidence>